<dbReference type="Gene3D" id="3.90.76.10">
    <property type="entry name" value="Dipeptide-binding Protein, Domain 1"/>
    <property type="match status" value="1"/>
</dbReference>
<dbReference type="InterPro" id="IPR000914">
    <property type="entry name" value="SBP_5_dom"/>
</dbReference>
<dbReference type="OrthoDB" id="137511at2"/>
<dbReference type="PANTHER" id="PTHR30290">
    <property type="entry name" value="PERIPLASMIC BINDING COMPONENT OF ABC TRANSPORTER"/>
    <property type="match status" value="1"/>
</dbReference>
<dbReference type="PANTHER" id="PTHR30290:SF10">
    <property type="entry name" value="PERIPLASMIC OLIGOPEPTIDE-BINDING PROTEIN-RELATED"/>
    <property type="match status" value="1"/>
</dbReference>
<comment type="subcellular location">
    <subcellularLocation>
        <location evidence="1">Cell envelope</location>
    </subcellularLocation>
</comment>
<dbReference type="EMBL" id="QKUF01000055">
    <property type="protein sequence ID" value="PZW18237.1"/>
    <property type="molecule type" value="Genomic_DNA"/>
</dbReference>
<dbReference type="InterPro" id="IPR030678">
    <property type="entry name" value="Peptide/Ni-bd"/>
</dbReference>
<keyword evidence="3" id="KW-0813">Transport</keyword>
<dbReference type="Gene3D" id="3.40.190.10">
    <property type="entry name" value="Periplasmic binding protein-like II"/>
    <property type="match status" value="1"/>
</dbReference>
<feature type="chain" id="PRO_5016344517" evidence="5">
    <location>
        <begin position="25"/>
        <end position="574"/>
    </location>
</feature>
<dbReference type="RefSeq" id="WP_111326682.1">
    <property type="nucleotide sequence ID" value="NZ_BIFX01000001.1"/>
</dbReference>
<dbReference type="GO" id="GO:0042597">
    <property type="term" value="C:periplasmic space"/>
    <property type="evidence" value="ECO:0007669"/>
    <property type="project" value="UniProtKB-ARBA"/>
</dbReference>
<reference evidence="7 8" key="1">
    <citation type="submission" date="2018-06" db="EMBL/GenBank/DDBJ databases">
        <title>Genomic Encyclopedia of Archaeal and Bacterial Type Strains, Phase II (KMG-II): from individual species to whole genera.</title>
        <authorList>
            <person name="Goeker M."/>
        </authorList>
    </citation>
    <scope>NUCLEOTIDE SEQUENCE [LARGE SCALE GENOMIC DNA]</scope>
    <source>
        <strain evidence="7 8">ATCC BAA-1881</strain>
    </source>
</reference>
<evidence type="ECO:0000256" key="4">
    <source>
        <dbReference type="ARBA" id="ARBA00022729"/>
    </source>
</evidence>
<dbReference type="Proteomes" id="UP000248806">
    <property type="component" value="Unassembled WGS sequence"/>
</dbReference>
<dbReference type="InterPro" id="IPR039424">
    <property type="entry name" value="SBP_5"/>
</dbReference>
<accession>A0A326U3R6</accession>
<evidence type="ECO:0000313" key="8">
    <source>
        <dbReference type="Proteomes" id="UP000248806"/>
    </source>
</evidence>
<organism evidence="7 8">
    <name type="scientific">Thermosporothrix hazakensis</name>
    <dbReference type="NCBI Taxonomy" id="644383"/>
    <lineage>
        <taxon>Bacteria</taxon>
        <taxon>Bacillati</taxon>
        <taxon>Chloroflexota</taxon>
        <taxon>Ktedonobacteria</taxon>
        <taxon>Ktedonobacterales</taxon>
        <taxon>Thermosporotrichaceae</taxon>
        <taxon>Thermosporothrix</taxon>
    </lineage>
</organism>
<name>A0A326U3R6_THEHA</name>
<evidence type="ECO:0000256" key="5">
    <source>
        <dbReference type="SAM" id="SignalP"/>
    </source>
</evidence>
<dbReference type="PROSITE" id="PS51257">
    <property type="entry name" value="PROKAR_LIPOPROTEIN"/>
    <property type="match status" value="1"/>
</dbReference>
<dbReference type="CDD" id="cd08504">
    <property type="entry name" value="PBP2_OppA"/>
    <property type="match status" value="1"/>
</dbReference>
<protein>
    <submittedName>
        <fullName evidence="7">Peptide/nickel transport system substrate-binding protein/oligopeptide transport system substrate-binding protein</fullName>
    </submittedName>
</protein>
<evidence type="ECO:0000256" key="1">
    <source>
        <dbReference type="ARBA" id="ARBA00004196"/>
    </source>
</evidence>
<dbReference type="PIRSF" id="PIRSF002741">
    <property type="entry name" value="MppA"/>
    <property type="match status" value="1"/>
</dbReference>
<feature type="domain" description="Solute-binding protein family 5" evidence="6">
    <location>
        <begin position="87"/>
        <end position="478"/>
    </location>
</feature>
<evidence type="ECO:0000256" key="2">
    <source>
        <dbReference type="ARBA" id="ARBA00005695"/>
    </source>
</evidence>
<dbReference type="GO" id="GO:0015833">
    <property type="term" value="P:peptide transport"/>
    <property type="evidence" value="ECO:0007669"/>
    <property type="project" value="TreeGrafter"/>
</dbReference>
<dbReference type="GO" id="GO:0043190">
    <property type="term" value="C:ATP-binding cassette (ABC) transporter complex"/>
    <property type="evidence" value="ECO:0007669"/>
    <property type="project" value="InterPro"/>
</dbReference>
<dbReference type="GO" id="GO:1904680">
    <property type="term" value="F:peptide transmembrane transporter activity"/>
    <property type="evidence" value="ECO:0007669"/>
    <property type="project" value="TreeGrafter"/>
</dbReference>
<evidence type="ECO:0000256" key="3">
    <source>
        <dbReference type="ARBA" id="ARBA00022448"/>
    </source>
</evidence>
<dbReference type="Pfam" id="PF00496">
    <property type="entry name" value="SBP_bac_5"/>
    <property type="match status" value="1"/>
</dbReference>
<gene>
    <name evidence="7" type="ORF">EI42_06275</name>
</gene>
<dbReference type="Gene3D" id="3.10.105.10">
    <property type="entry name" value="Dipeptide-binding Protein, Domain 3"/>
    <property type="match status" value="1"/>
</dbReference>
<evidence type="ECO:0000259" key="6">
    <source>
        <dbReference type="Pfam" id="PF00496"/>
    </source>
</evidence>
<dbReference type="SUPFAM" id="SSF53850">
    <property type="entry name" value="Periplasmic binding protein-like II"/>
    <property type="match status" value="1"/>
</dbReference>
<keyword evidence="8" id="KW-1185">Reference proteome</keyword>
<comment type="similarity">
    <text evidence="2">Belongs to the bacterial solute-binding protein 5 family.</text>
</comment>
<comment type="caution">
    <text evidence="7">The sequence shown here is derived from an EMBL/GenBank/DDBJ whole genome shotgun (WGS) entry which is preliminary data.</text>
</comment>
<sequence>MHVRKQFKSGTLMAVLCLLTLLIAACGGGTDSSSNSGKAKDQIYVVPRIGAADIKTLDPAITTDSESSPIIQQMFTGLVEFDNNLNIKDELAQSHQLESDGLTWTFKLKPNLKFSNGDPLTSKDVAWSINRALDPKTKSTTAGTYLALIKGADEMVNGKRSTLIGYSLLTPDDNTIKIVTTQKASYFLQTLTYPTSYVLNKKILDKYGDRWAEHIGEGAGSGPFTLSKWNHGVELQVVPNDNYYGKKPQLKKVVYAFYKTTETAWKAYEGNQLMAANVPAAQTEHAKQLPKNQYWSVPELSVSYVTMNYLVKPFDNVKVRQAFALSINREQLSHNISKDRNIPSYHIVPDGQPGYNKDLTGPAGVKNINGDPALAKKLLEEGLKEEGMTADSVGPLRLTVSAASAASMQTYQALQQMWEKTLGVKVQIDNVDWTKFLDVTTNSTNNPKGLQMWVGAWIADYPDPQDWLTLQFDKTAQNNWNYGMTKEQQEVQALMRKADQETDQTKRMQMYNQAEQALVNDAAWIPISQGKGDGVMKPCVKNMPHNSMRQVDPEAWADIYISTDSPCANVSKYA</sequence>
<keyword evidence="4 5" id="KW-0732">Signal</keyword>
<dbReference type="AlphaFoldDB" id="A0A326U3R6"/>
<dbReference type="GO" id="GO:0030313">
    <property type="term" value="C:cell envelope"/>
    <property type="evidence" value="ECO:0007669"/>
    <property type="project" value="UniProtKB-SubCell"/>
</dbReference>
<proteinExistence type="inferred from homology"/>
<evidence type="ECO:0000313" key="7">
    <source>
        <dbReference type="EMBL" id="PZW18237.1"/>
    </source>
</evidence>
<feature type="signal peptide" evidence="5">
    <location>
        <begin position="1"/>
        <end position="24"/>
    </location>
</feature>